<dbReference type="InterPro" id="IPR017703">
    <property type="entry name" value="YgfZ/GCV_T_CS"/>
</dbReference>
<dbReference type="GO" id="GO:0016226">
    <property type="term" value="P:iron-sulfur cluster assembly"/>
    <property type="evidence" value="ECO:0007669"/>
    <property type="project" value="TreeGrafter"/>
</dbReference>
<comment type="caution">
    <text evidence="3">The sequence shown here is derived from an EMBL/GenBank/DDBJ whole genome shotgun (WGS) entry which is preliminary data.</text>
</comment>
<evidence type="ECO:0000313" key="3">
    <source>
        <dbReference type="EMBL" id="TCT31453.1"/>
    </source>
</evidence>
<dbReference type="SUPFAM" id="SSF103025">
    <property type="entry name" value="Folate-binding domain"/>
    <property type="match status" value="1"/>
</dbReference>
<dbReference type="EMBL" id="SMAR01000042">
    <property type="protein sequence ID" value="TCT31453.1"/>
    <property type="molecule type" value="Genomic_DNA"/>
</dbReference>
<dbReference type="PANTHER" id="PTHR22602:SF0">
    <property type="entry name" value="TRANSFERASE CAF17, MITOCHONDRIAL-RELATED"/>
    <property type="match status" value="1"/>
</dbReference>
<evidence type="ECO:0000313" key="4">
    <source>
        <dbReference type="Proteomes" id="UP000295097"/>
    </source>
</evidence>
<proteinExistence type="predicted"/>
<dbReference type="InterPro" id="IPR045179">
    <property type="entry name" value="YgfZ/GcvT"/>
</dbReference>
<dbReference type="InterPro" id="IPR027266">
    <property type="entry name" value="TrmE/GcvT-like"/>
</dbReference>
<dbReference type="NCBIfam" id="TIGR03317">
    <property type="entry name" value="ygfZ_signature"/>
    <property type="match status" value="1"/>
</dbReference>
<dbReference type="OrthoDB" id="9796287at2"/>
<dbReference type="Proteomes" id="UP000295097">
    <property type="component" value="Unassembled WGS sequence"/>
</dbReference>
<evidence type="ECO:0000256" key="1">
    <source>
        <dbReference type="ARBA" id="ARBA00022946"/>
    </source>
</evidence>
<accession>A0A4R3NG27</accession>
<feature type="domain" description="CAF17 C-terminal" evidence="2">
    <location>
        <begin position="198"/>
        <end position="269"/>
    </location>
</feature>
<dbReference type="RefSeq" id="WP_132313944.1">
    <property type="nucleotide sequence ID" value="NZ_SMAR01000042.1"/>
</dbReference>
<evidence type="ECO:0000259" key="2">
    <source>
        <dbReference type="Pfam" id="PF25455"/>
    </source>
</evidence>
<keyword evidence="1" id="KW-0809">Transit peptide</keyword>
<dbReference type="Gene3D" id="3.30.1360.120">
    <property type="entry name" value="Probable tRNA modification gtpase trme, domain 1"/>
    <property type="match status" value="2"/>
</dbReference>
<keyword evidence="4" id="KW-1185">Reference proteome</keyword>
<sequence length="280" mass="30141">MTRIHLADKAIVSVSGTDAEHFLQNLVTTDIESVSPNEAWPGALLTPQGKIMLEFLVLRSGDGFLLETHEDDVATLVQRLTLYKLRAKVEIASTESKGVTVFLDEDAPSNAVLDHRFDIAGLKLYRSPGFHEGAQPNNEAYSSARIRCGVAEMHSDYATQDVFPHDILFDKNGGVSFRKGCYVGQEVVSRMQHRGTARRRLIGVSANSKLPNSGAAITAGGKSAGTLGSISEHQGLAIVRTDRIASAIKNGSPVLAGEVPVEVSPFDWSGVSLDSEPQED</sequence>
<reference evidence="3 4" key="1">
    <citation type="submission" date="2019-03" db="EMBL/GenBank/DDBJ databases">
        <title>Freshwater and sediment microbial communities from various areas in North America, analyzing microbe dynamics in response to fracking.</title>
        <authorList>
            <person name="Lamendella R."/>
        </authorList>
    </citation>
    <scope>NUCLEOTIDE SEQUENCE [LARGE SCALE GENOMIC DNA]</scope>
    <source>
        <strain evidence="3 4">175.2</strain>
    </source>
</reference>
<dbReference type="InterPro" id="IPR057460">
    <property type="entry name" value="CAF17_C"/>
</dbReference>
<protein>
    <recommendedName>
        <fullName evidence="2">CAF17 C-terminal domain-containing protein</fullName>
    </recommendedName>
</protein>
<dbReference type="AlphaFoldDB" id="A0A4R3NG27"/>
<organism evidence="3 4">
    <name type="scientific">Martelella mediterranea</name>
    <dbReference type="NCBI Taxonomy" id="293089"/>
    <lineage>
        <taxon>Bacteria</taxon>
        <taxon>Pseudomonadati</taxon>
        <taxon>Pseudomonadota</taxon>
        <taxon>Alphaproteobacteria</taxon>
        <taxon>Hyphomicrobiales</taxon>
        <taxon>Aurantimonadaceae</taxon>
        <taxon>Martelella</taxon>
    </lineage>
</organism>
<name>A0A4R3NG27_9HYPH</name>
<gene>
    <name evidence="3" type="ORF">EDC90_10428</name>
</gene>
<dbReference type="Pfam" id="PF25455">
    <property type="entry name" value="Beta-barrel_CAF17_C"/>
    <property type="match status" value="1"/>
</dbReference>
<dbReference type="PANTHER" id="PTHR22602">
    <property type="entry name" value="TRANSFERASE CAF17, MITOCHONDRIAL-RELATED"/>
    <property type="match status" value="1"/>
</dbReference>